<protein>
    <submittedName>
        <fullName evidence="1">Uncharacterized protein</fullName>
    </submittedName>
</protein>
<reference evidence="1" key="2">
    <citation type="journal article" date="2020" name="Nat. Commun.">
        <title>Large-scale genome sequencing of mycorrhizal fungi provides insights into the early evolution of symbiotic traits.</title>
        <authorList>
            <person name="Miyauchi S."/>
            <person name="Kiss E."/>
            <person name="Kuo A."/>
            <person name="Drula E."/>
            <person name="Kohler A."/>
            <person name="Sanchez-Garcia M."/>
            <person name="Morin E."/>
            <person name="Andreopoulos B."/>
            <person name="Barry K.W."/>
            <person name="Bonito G."/>
            <person name="Buee M."/>
            <person name="Carver A."/>
            <person name="Chen C."/>
            <person name="Cichocki N."/>
            <person name="Clum A."/>
            <person name="Culley D."/>
            <person name="Crous P.W."/>
            <person name="Fauchery L."/>
            <person name="Girlanda M."/>
            <person name="Hayes R.D."/>
            <person name="Keri Z."/>
            <person name="LaButti K."/>
            <person name="Lipzen A."/>
            <person name="Lombard V."/>
            <person name="Magnuson J."/>
            <person name="Maillard F."/>
            <person name="Murat C."/>
            <person name="Nolan M."/>
            <person name="Ohm R.A."/>
            <person name="Pangilinan J."/>
            <person name="Pereira M.F."/>
            <person name="Perotto S."/>
            <person name="Peter M."/>
            <person name="Pfister S."/>
            <person name="Riley R."/>
            <person name="Sitrit Y."/>
            <person name="Stielow J.B."/>
            <person name="Szollosi G."/>
            <person name="Zifcakova L."/>
            <person name="Stursova M."/>
            <person name="Spatafora J.W."/>
            <person name="Tedersoo L."/>
            <person name="Vaario L.M."/>
            <person name="Yamada A."/>
            <person name="Yan M."/>
            <person name="Wang P."/>
            <person name="Xu J."/>
            <person name="Bruns T."/>
            <person name="Baldrian P."/>
            <person name="Vilgalys R."/>
            <person name="Dunand C."/>
            <person name="Henrissat B."/>
            <person name="Grigoriev I.V."/>
            <person name="Hibbett D."/>
            <person name="Nagy L.G."/>
            <person name="Martin F.M."/>
        </authorList>
    </citation>
    <scope>NUCLEOTIDE SEQUENCE</scope>
    <source>
        <strain evidence="1">P2</strain>
    </source>
</reference>
<dbReference type="Proteomes" id="UP000886501">
    <property type="component" value="Unassembled WGS sequence"/>
</dbReference>
<evidence type="ECO:0000313" key="2">
    <source>
        <dbReference type="Proteomes" id="UP000886501"/>
    </source>
</evidence>
<comment type="caution">
    <text evidence="1">The sequence shown here is derived from an EMBL/GenBank/DDBJ whole genome shotgun (WGS) entry which is preliminary data.</text>
</comment>
<reference evidence="1" key="1">
    <citation type="submission" date="2019-10" db="EMBL/GenBank/DDBJ databases">
        <authorList>
            <consortium name="DOE Joint Genome Institute"/>
            <person name="Kuo A."/>
            <person name="Miyauchi S."/>
            <person name="Kiss E."/>
            <person name="Drula E."/>
            <person name="Kohler A."/>
            <person name="Sanchez-Garcia M."/>
            <person name="Andreopoulos B."/>
            <person name="Barry K.W."/>
            <person name="Bonito G."/>
            <person name="Buee M."/>
            <person name="Carver A."/>
            <person name="Chen C."/>
            <person name="Cichocki N."/>
            <person name="Clum A."/>
            <person name="Culley D."/>
            <person name="Crous P.W."/>
            <person name="Fauchery L."/>
            <person name="Girlanda M."/>
            <person name="Hayes R."/>
            <person name="Keri Z."/>
            <person name="Labutti K."/>
            <person name="Lipzen A."/>
            <person name="Lombard V."/>
            <person name="Magnuson J."/>
            <person name="Maillard F."/>
            <person name="Morin E."/>
            <person name="Murat C."/>
            <person name="Nolan M."/>
            <person name="Ohm R."/>
            <person name="Pangilinan J."/>
            <person name="Pereira M."/>
            <person name="Perotto S."/>
            <person name="Peter M."/>
            <person name="Riley R."/>
            <person name="Sitrit Y."/>
            <person name="Stielow B."/>
            <person name="Szollosi G."/>
            <person name="Zifcakova L."/>
            <person name="Stursova M."/>
            <person name="Spatafora J.W."/>
            <person name="Tedersoo L."/>
            <person name="Vaario L.-M."/>
            <person name="Yamada A."/>
            <person name="Yan M."/>
            <person name="Wang P."/>
            <person name="Xu J."/>
            <person name="Bruns T."/>
            <person name="Baldrian P."/>
            <person name="Vilgalys R."/>
            <person name="Henrissat B."/>
            <person name="Grigoriev I.V."/>
            <person name="Hibbett D."/>
            <person name="Nagy L.G."/>
            <person name="Martin F.M."/>
        </authorList>
    </citation>
    <scope>NUCLEOTIDE SEQUENCE</scope>
    <source>
        <strain evidence="1">P2</strain>
    </source>
</reference>
<gene>
    <name evidence="1" type="ORF">BDM02DRAFT_3271429</name>
</gene>
<organism evidence="1 2">
    <name type="scientific">Thelephora ganbajun</name>
    <name type="common">Ganba fungus</name>
    <dbReference type="NCBI Taxonomy" id="370292"/>
    <lineage>
        <taxon>Eukaryota</taxon>
        <taxon>Fungi</taxon>
        <taxon>Dikarya</taxon>
        <taxon>Basidiomycota</taxon>
        <taxon>Agaricomycotina</taxon>
        <taxon>Agaricomycetes</taxon>
        <taxon>Thelephorales</taxon>
        <taxon>Thelephoraceae</taxon>
        <taxon>Thelephora</taxon>
    </lineage>
</organism>
<proteinExistence type="predicted"/>
<evidence type="ECO:0000313" key="1">
    <source>
        <dbReference type="EMBL" id="KAF9645855.1"/>
    </source>
</evidence>
<name>A0ACB6Z8Y0_THEGA</name>
<accession>A0ACB6Z8Y0</accession>
<dbReference type="EMBL" id="MU118076">
    <property type="protein sequence ID" value="KAF9645855.1"/>
    <property type="molecule type" value="Genomic_DNA"/>
</dbReference>
<keyword evidence="2" id="KW-1185">Reference proteome</keyword>
<sequence>MSDMDVSDLKLDEISLTSTYEPEKMSDFNQGLCFDGARLVQQPLFDQDAQLVPPWKAPFVFREGALVVVEAHLNVFHFMADPKPNHLYQIAASRIKLLAPSPLAYKPMRPLPTQRKPLASRSSMFNTLLDANGGAVNTNANHANA</sequence>